<evidence type="ECO:0000256" key="2">
    <source>
        <dbReference type="ARBA" id="ARBA00022448"/>
    </source>
</evidence>
<keyword evidence="10" id="KW-1185">Reference proteome</keyword>
<keyword evidence="2" id="KW-0813">Transport</keyword>
<keyword evidence="5 7" id="KW-1133">Transmembrane helix</keyword>
<name>A0A2T5UW30_9HYPH</name>
<dbReference type="Gene3D" id="1.20.1250.20">
    <property type="entry name" value="MFS general substrate transporter like domains"/>
    <property type="match status" value="1"/>
</dbReference>
<protein>
    <submittedName>
        <fullName evidence="9">Putative MFS family arabinose efflux permease</fullName>
    </submittedName>
</protein>
<dbReference type="PANTHER" id="PTHR23513:SF11">
    <property type="entry name" value="STAPHYLOFERRIN A TRANSPORTER"/>
    <property type="match status" value="1"/>
</dbReference>
<dbReference type="AlphaFoldDB" id="A0A2T5UW30"/>
<reference evidence="9 10" key="1">
    <citation type="submission" date="2018-04" db="EMBL/GenBank/DDBJ databases">
        <title>Genomic Encyclopedia of Archaeal and Bacterial Type Strains, Phase II (KMG-II): from individual species to whole genera.</title>
        <authorList>
            <person name="Goeker M."/>
        </authorList>
    </citation>
    <scope>NUCLEOTIDE SEQUENCE [LARGE SCALE GENOMIC DNA]</scope>
    <source>
        <strain evidence="9 10">DSM 23382</strain>
    </source>
</reference>
<dbReference type="PANTHER" id="PTHR23513">
    <property type="entry name" value="INTEGRAL MEMBRANE EFFLUX PROTEIN-RELATED"/>
    <property type="match status" value="1"/>
</dbReference>
<comment type="subcellular location">
    <subcellularLocation>
        <location evidence="1">Cell membrane</location>
        <topology evidence="1">Multi-pass membrane protein</topology>
    </subcellularLocation>
</comment>
<feature type="transmembrane region" description="Helical" evidence="7">
    <location>
        <begin position="58"/>
        <end position="78"/>
    </location>
</feature>
<dbReference type="GO" id="GO:0022857">
    <property type="term" value="F:transmembrane transporter activity"/>
    <property type="evidence" value="ECO:0007669"/>
    <property type="project" value="InterPro"/>
</dbReference>
<sequence>MAASASTGPSDGPFAPLRHKVFLVLWMATVIGNTGSFVRDVASAWLVTSLSPSPLSVALIQAAATLPLFLFSLPAGVLTDILDRRKFLIAIQVLLACVSLGLLALSATGTLSVATLIGLTFMGGLGAALMIPTWQVIVPELVSKETLRSAIALNSLGINIARAVGPAVGGLLLSVAGAAVTYGVDVASYVVVIGALLWWPRGKTAEDPLAERFSGAFRAGLRYALASRQLHLVLIRAGVYFAAASAIWALLPLVARNLLHGGSGFYGLLLGSTGAGAIAGALLLPVLRRHAGPDGLMLASAITIAASMAVLVLFPIQALSYVLFLLIGAAWITALTTLNGTAQAILPNWVRGRSLAVYLTVFNAALTGGSVGWGLVAEFSGISGALLIAAALLASSAAVFHRIRLPKGDLDLTPANHWPEPLTQQVVEHDRGPVLVTIEYRVAAEDQPAFLRRMRHLSRERRRDGAYSWGISEDASDKGLMLEWFFVESWAEHLRQHKRVSKADADIQSELLKYHAGSEPPVVRHLLAADLPRD</sequence>
<dbReference type="CDD" id="cd06173">
    <property type="entry name" value="MFS_MefA_like"/>
    <property type="match status" value="1"/>
</dbReference>
<feature type="transmembrane region" description="Helical" evidence="7">
    <location>
        <begin position="263"/>
        <end position="284"/>
    </location>
</feature>
<dbReference type="Proteomes" id="UP000244081">
    <property type="component" value="Unassembled WGS sequence"/>
</dbReference>
<dbReference type="RefSeq" id="WP_107991730.1">
    <property type="nucleotide sequence ID" value="NZ_QAYG01000012.1"/>
</dbReference>
<dbReference type="EMBL" id="QAYG01000012">
    <property type="protein sequence ID" value="PTW55692.1"/>
    <property type="molecule type" value="Genomic_DNA"/>
</dbReference>
<keyword evidence="6 7" id="KW-0472">Membrane</keyword>
<feature type="transmembrane region" description="Helical" evidence="7">
    <location>
        <begin position="87"/>
        <end position="107"/>
    </location>
</feature>
<feature type="transmembrane region" description="Helical" evidence="7">
    <location>
        <begin position="355"/>
        <end position="376"/>
    </location>
</feature>
<dbReference type="OrthoDB" id="9809918at2"/>
<gene>
    <name evidence="9" type="ORF">C8N35_11215</name>
</gene>
<organism evidence="9 10">
    <name type="scientific">Breoghania corrubedonensis</name>
    <dbReference type="NCBI Taxonomy" id="665038"/>
    <lineage>
        <taxon>Bacteria</taxon>
        <taxon>Pseudomonadati</taxon>
        <taxon>Pseudomonadota</taxon>
        <taxon>Alphaproteobacteria</taxon>
        <taxon>Hyphomicrobiales</taxon>
        <taxon>Stappiaceae</taxon>
        <taxon>Breoghania</taxon>
    </lineage>
</organism>
<evidence type="ECO:0000313" key="10">
    <source>
        <dbReference type="Proteomes" id="UP000244081"/>
    </source>
</evidence>
<feature type="transmembrane region" description="Helical" evidence="7">
    <location>
        <begin position="21"/>
        <end position="38"/>
    </location>
</feature>
<evidence type="ECO:0000256" key="3">
    <source>
        <dbReference type="ARBA" id="ARBA00022475"/>
    </source>
</evidence>
<dbReference type="SUPFAM" id="SSF103473">
    <property type="entry name" value="MFS general substrate transporter"/>
    <property type="match status" value="1"/>
</dbReference>
<dbReference type="InterPro" id="IPR036259">
    <property type="entry name" value="MFS_trans_sf"/>
</dbReference>
<keyword evidence="4 7" id="KW-0812">Transmembrane</keyword>
<evidence type="ECO:0000256" key="4">
    <source>
        <dbReference type="ARBA" id="ARBA00022692"/>
    </source>
</evidence>
<dbReference type="GO" id="GO:0005886">
    <property type="term" value="C:plasma membrane"/>
    <property type="evidence" value="ECO:0007669"/>
    <property type="project" value="UniProtKB-SubCell"/>
</dbReference>
<accession>A0A2T5UW30</accession>
<proteinExistence type="predicted"/>
<evidence type="ECO:0000256" key="6">
    <source>
        <dbReference type="ARBA" id="ARBA00023136"/>
    </source>
</evidence>
<feature type="transmembrane region" description="Helical" evidence="7">
    <location>
        <begin position="179"/>
        <end position="199"/>
    </location>
</feature>
<keyword evidence="3" id="KW-1003">Cell membrane</keyword>
<feature type="transmembrane region" description="Helical" evidence="7">
    <location>
        <begin position="382"/>
        <end position="400"/>
    </location>
</feature>
<feature type="domain" description="Major facilitator superfamily (MFS) profile" evidence="8">
    <location>
        <begin position="21"/>
        <end position="409"/>
    </location>
</feature>
<dbReference type="InterPro" id="IPR020846">
    <property type="entry name" value="MFS_dom"/>
</dbReference>
<evidence type="ECO:0000256" key="5">
    <source>
        <dbReference type="ARBA" id="ARBA00022989"/>
    </source>
</evidence>
<dbReference type="Pfam" id="PF05977">
    <property type="entry name" value="MFS_3"/>
    <property type="match status" value="1"/>
</dbReference>
<dbReference type="PROSITE" id="PS50850">
    <property type="entry name" value="MFS"/>
    <property type="match status" value="1"/>
</dbReference>
<evidence type="ECO:0000256" key="7">
    <source>
        <dbReference type="SAM" id="Phobius"/>
    </source>
</evidence>
<feature type="transmembrane region" description="Helical" evidence="7">
    <location>
        <begin position="296"/>
        <end position="316"/>
    </location>
</feature>
<feature type="transmembrane region" description="Helical" evidence="7">
    <location>
        <begin position="113"/>
        <end position="138"/>
    </location>
</feature>
<evidence type="ECO:0000259" key="8">
    <source>
        <dbReference type="PROSITE" id="PS50850"/>
    </source>
</evidence>
<dbReference type="InterPro" id="IPR010290">
    <property type="entry name" value="TM_effector"/>
</dbReference>
<evidence type="ECO:0000256" key="1">
    <source>
        <dbReference type="ARBA" id="ARBA00004651"/>
    </source>
</evidence>
<evidence type="ECO:0000313" key="9">
    <source>
        <dbReference type="EMBL" id="PTW55692.1"/>
    </source>
</evidence>
<feature type="transmembrane region" description="Helical" evidence="7">
    <location>
        <begin position="322"/>
        <end position="346"/>
    </location>
</feature>
<feature type="transmembrane region" description="Helical" evidence="7">
    <location>
        <begin position="230"/>
        <end position="251"/>
    </location>
</feature>
<feature type="transmembrane region" description="Helical" evidence="7">
    <location>
        <begin position="150"/>
        <end position="173"/>
    </location>
</feature>
<comment type="caution">
    <text evidence="9">The sequence shown here is derived from an EMBL/GenBank/DDBJ whole genome shotgun (WGS) entry which is preliminary data.</text>
</comment>